<dbReference type="PIRSF" id="PIRSF000126">
    <property type="entry name" value="11-beta-HSD1"/>
    <property type="match status" value="1"/>
</dbReference>
<gene>
    <name evidence="4" type="ORF">F1D05_30125</name>
</gene>
<keyword evidence="2" id="KW-0560">Oxidoreductase</keyword>
<accession>A0A7G6X587</accession>
<comment type="similarity">
    <text evidence="1 3">Belongs to the short-chain dehydrogenases/reductases (SDR) family.</text>
</comment>
<name>A0A7G6X587_9ACTN</name>
<sequence length="267" mass="28492">MTTIDYRNQTIVVTGASSGLGAEFARQLAARGSNLVLVARRADRLETLAEELTRTHGVAVTVIARDLGLPDAGRSLRAELESRGIHATGLVNNAGFGTHNAFPDEDPDRLQDMIALNVGALVDLSRAFIGPLTAAGNGVLINVASLLGFQPTPYLGVYGATKAFVLNFTEALWEETRGTGLHVLAVSPGAIETEFYDAAGSQSADYGAKRVTPHEVVRIALKTLDRRSSPPSVITNGRPIAMASKFLPRRQVVRFMGATQRRAMRGA</sequence>
<dbReference type="PANTHER" id="PTHR44196:SF2">
    <property type="entry name" value="SHORT-CHAIN DEHYDROGENASE-RELATED"/>
    <property type="match status" value="1"/>
</dbReference>
<dbReference type="InterPro" id="IPR036291">
    <property type="entry name" value="NAD(P)-bd_dom_sf"/>
</dbReference>
<dbReference type="Proteomes" id="UP000515563">
    <property type="component" value="Chromosome"/>
</dbReference>
<keyword evidence="5" id="KW-1185">Reference proteome</keyword>
<dbReference type="KEGG" id="kqi:F1D05_30125"/>
<dbReference type="SUPFAM" id="SSF51735">
    <property type="entry name" value="NAD(P)-binding Rossmann-fold domains"/>
    <property type="match status" value="1"/>
</dbReference>
<proteinExistence type="inferred from homology"/>
<dbReference type="Gene3D" id="3.40.50.720">
    <property type="entry name" value="NAD(P)-binding Rossmann-like Domain"/>
    <property type="match status" value="1"/>
</dbReference>
<protein>
    <submittedName>
        <fullName evidence="4">SDR family oxidoreductase</fullName>
    </submittedName>
</protein>
<organism evidence="4 5">
    <name type="scientific">Kribbella qitaiheensis</name>
    <dbReference type="NCBI Taxonomy" id="1544730"/>
    <lineage>
        <taxon>Bacteria</taxon>
        <taxon>Bacillati</taxon>
        <taxon>Actinomycetota</taxon>
        <taxon>Actinomycetes</taxon>
        <taxon>Propionibacteriales</taxon>
        <taxon>Kribbellaceae</taxon>
        <taxon>Kribbella</taxon>
    </lineage>
</organism>
<dbReference type="RefSeq" id="WP_185443803.1">
    <property type="nucleotide sequence ID" value="NZ_CP043661.1"/>
</dbReference>
<reference evidence="5" key="1">
    <citation type="submission" date="2019-09" db="EMBL/GenBank/DDBJ databases">
        <title>Antimicrobial potential of Antarctic Bacteria.</title>
        <authorList>
            <person name="Benaud N."/>
            <person name="Edwards R.J."/>
            <person name="Ferrari B.C."/>
        </authorList>
    </citation>
    <scope>NUCLEOTIDE SEQUENCE [LARGE SCALE GENOMIC DNA]</scope>
    <source>
        <strain evidence="5">SPB151</strain>
    </source>
</reference>
<dbReference type="InterPro" id="IPR002347">
    <property type="entry name" value="SDR_fam"/>
</dbReference>
<dbReference type="EMBL" id="CP043661">
    <property type="protein sequence ID" value="QNE21402.1"/>
    <property type="molecule type" value="Genomic_DNA"/>
</dbReference>
<evidence type="ECO:0000313" key="4">
    <source>
        <dbReference type="EMBL" id="QNE21402.1"/>
    </source>
</evidence>
<dbReference type="PRINTS" id="PR00081">
    <property type="entry name" value="GDHRDH"/>
</dbReference>
<evidence type="ECO:0000256" key="1">
    <source>
        <dbReference type="ARBA" id="ARBA00006484"/>
    </source>
</evidence>
<reference evidence="4 5" key="2">
    <citation type="journal article" date="2020" name="Microbiol. Resour. Announc.">
        <title>Antarctic desert soil bacteria exhibit high novel natural product potential, evaluated through long-read genome sequencing and comparative genomics.</title>
        <authorList>
            <person name="Benaud N."/>
            <person name="Edwards R.J."/>
            <person name="Amos T.G."/>
            <person name="D'Agostino P.M."/>
            <person name="Gutierrez-Chavez C."/>
            <person name="Montgomery K."/>
            <person name="Nicetic I."/>
            <person name="Ferrari B.C."/>
        </authorList>
    </citation>
    <scope>NUCLEOTIDE SEQUENCE [LARGE SCALE GENOMIC DNA]</scope>
    <source>
        <strain evidence="4 5">SPB151</strain>
    </source>
</reference>
<evidence type="ECO:0000256" key="3">
    <source>
        <dbReference type="RuleBase" id="RU000363"/>
    </source>
</evidence>
<dbReference type="AlphaFoldDB" id="A0A7G6X587"/>
<dbReference type="PANTHER" id="PTHR44196">
    <property type="entry name" value="DEHYDROGENASE/REDUCTASE SDR FAMILY MEMBER 7B"/>
    <property type="match status" value="1"/>
</dbReference>
<dbReference type="PRINTS" id="PR00080">
    <property type="entry name" value="SDRFAMILY"/>
</dbReference>
<evidence type="ECO:0000256" key="2">
    <source>
        <dbReference type="ARBA" id="ARBA00023002"/>
    </source>
</evidence>
<evidence type="ECO:0000313" key="5">
    <source>
        <dbReference type="Proteomes" id="UP000515563"/>
    </source>
</evidence>
<dbReference type="Pfam" id="PF00106">
    <property type="entry name" value="adh_short"/>
    <property type="match status" value="1"/>
</dbReference>
<dbReference type="GO" id="GO:0016020">
    <property type="term" value="C:membrane"/>
    <property type="evidence" value="ECO:0007669"/>
    <property type="project" value="TreeGrafter"/>
</dbReference>
<dbReference type="GO" id="GO:0016491">
    <property type="term" value="F:oxidoreductase activity"/>
    <property type="evidence" value="ECO:0007669"/>
    <property type="project" value="UniProtKB-KW"/>
</dbReference>